<evidence type="ECO:0008006" key="3">
    <source>
        <dbReference type="Google" id="ProtNLM"/>
    </source>
</evidence>
<dbReference type="AlphaFoldDB" id="A0A4Y2AEH8"/>
<comment type="caution">
    <text evidence="1">The sequence shown here is derived from an EMBL/GenBank/DDBJ whole genome shotgun (WGS) entry which is preliminary data.</text>
</comment>
<protein>
    <recommendedName>
        <fullName evidence="3">Reverse transcriptase domain-containing protein</fullName>
    </recommendedName>
</protein>
<accession>A0A4Y2AEH8</accession>
<evidence type="ECO:0000313" key="1">
    <source>
        <dbReference type="EMBL" id="GBL77719.1"/>
    </source>
</evidence>
<proteinExistence type="predicted"/>
<keyword evidence="2" id="KW-1185">Reference proteome</keyword>
<dbReference type="OrthoDB" id="6436235at2759"/>
<dbReference type="Proteomes" id="UP000499080">
    <property type="component" value="Unassembled WGS sequence"/>
</dbReference>
<evidence type="ECO:0000313" key="2">
    <source>
        <dbReference type="Proteomes" id="UP000499080"/>
    </source>
</evidence>
<dbReference type="EMBL" id="BGPR01000013">
    <property type="protein sequence ID" value="GBL77719.1"/>
    <property type="molecule type" value="Genomic_DNA"/>
</dbReference>
<name>A0A4Y2AEH8_ARAVE</name>
<reference evidence="1 2" key="1">
    <citation type="journal article" date="2019" name="Sci. Rep.">
        <title>Orb-weaving spider Araneus ventricosus genome elucidates the spidroin gene catalogue.</title>
        <authorList>
            <person name="Kono N."/>
            <person name="Nakamura H."/>
            <person name="Ohtoshi R."/>
            <person name="Moran D.A.P."/>
            <person name="Shinohara A."/>
            <person name="Yoshida Y."/>
            <person name="Fujiwara M."/>
            <person name="Mori M."/>
            <person name="Tomita M."/>
            <person name="Arakawa K."/>
        </authorList>
    </citation>
    <scope>NUCLEOTIDE SEQUENCE [LARGE SCALE GENOMIC DNA]</scope>
</reference>
<organism evidence="1 2">
    <name type="scientific">Araneus ventricosus</name>
    <name type="common">Orbweaver spider</name>
    <name type="synonym">Epeira ventricosa</name>
    <dbReference type="NCBI Taxonomy" id="182803"/>
    <lineage>
        <taxon>Eukaryota</taxon>
        <taxon>Metazoa</taxon>
        <taxon>Ecdysozoa</taxon>
        <taxon>Arthropoda</taxon>
        <taxon>Chelicerata</taxon>
        <taxon>Arachnida</taxon>
        <taxon>Araneae</taxon>
        <taxon>Araneomorphae</taxon>
        <taxon>Entelegynae</taxon>
        <taxon>Araneoidea</taxon>
        <taxon>Araneidae</taxon>
        <taxon>Araneus</taxon>
    </lineage>
</organism>
<gene>
    <name evidence="1" type="ORF">AVEN_152937_1</name>
</gene>
<sequence length="258" mass="29484">MIAHSSVGKRKALADFGGQSFSKHDSSSRTIRLTVPELIWMPRQKFKNTGTKTTDPYGRPYKAVVKNKHTPTELFKQLGNLSSGDTKSFALKILQELYPPSRSPVPPPNCFPIIQEPQITKKLDKKNTEISPTKKAPGFDAIDYIVLKEVNNSFPEIFHTFYNKCYQLLCFPEPTKNGIIALFHKESKEADKIKSYRPVTLLPTIGKVTEHILLRRLNHTLKNKKTYFITTSLVFERADPLTTPSSTNWLKRYKMLKT</sequence>
<dbReference type="PANTHER" id="PTHR19446">
    <property type="entry name" value="REVERSE TRANSCRIPTASES"/>
    <property type="match status" value="1"/>
</dbReference>